<gene>
    <name evidence="2" type="ORF">GCM10009808_18740</name>
</gene>
<keyword evidence="1" id="KW-0812">Transmembrane</keyword>
<reference evidence="2 3" key="1">
    <citation type="journal article" date="2019" name="Int. J. Syst. Evol. Microbiol.">
        <title>The Global Catalogue of Microorganisms (GCM) 10K type strain sequencing project: providing services to taxonomists for standard genome sequencing and annotation.</title>
        <authorList>
            <consortium name="The Broad Institute Genomics Platform"/>
            <consortium name="The Broad Institute Genome Sequencing Center for Infectious Disease"/>
            <person name="Wu L."/>
            <person name="Ma J."/>
        </authorList>
    </citation>
    <scope>NUCLEOTIDE SEQUENCE [LARGE SCALE GENOMIC DNA]</scope>
    <source>
        <strain evidence="2 3">JCM 15577</strain>
    </source>
</reference>
<comment type="caution">
    <text evidence="2">The sequence shown here is derived from an EMBL/GenBank/DDBJ whole genome shotgun (WGS) entry which is preliminary data.</text>
</comment>
<dbReference type="Proteomes" id="UP001501690">
    <property type="component" value="Unassembled WGS sequence"/>
</dbReference>
<feature type="transmembrane region" description="Helical" evidence="1">
    <location>
        <begin position="65"/>
        <end position="88"/>
    </location>
</feature>
<feature type="transmembrane region" description="Helical" evidence="1">
    <location>
        <begin position="243"/>
        <end position="263"/>
    </location>
</feature>
<feature type="transmembrane region" description="Helical" evidence="1">
    <location>
        <begin position="109"/>
        <end position="142"/>
    </location>
</feature>
<evidence type="ECO:0000313" key="2">
    <source>
        <dbReference type="EMBL" id="GAA1701170.1"/>
    </source>
</evidence>
<feature type="transmembrane region" description="Helical" evidence="1">
    <location>
        <begin position="20"/>
        <end position="45"/>
    </location>
</feature>
<keyword evidence="1" id="KW-1133">Transmembrane helix</keyword>
<evidence type="ECO:0000256" key="1">
    <source>
        <dbReference type="SAM" id="Phobius"/>
    </source>
</evidence>
<sequence length="271" mass="27820">MTVATATRAEFTKQFSTSMWWLLTIILVAYVAFTAGALAFVFGGVDAGVLPGQGAPVPTEGIAPVLYGLAATVGYVVPLIVGTLMVTGEFRHQTLTATFLTTPRRSTVLWAKIVAGAIIGVGFGIVGTLAAALPSAGILAAFGLPTDLDSRETWALLARVVLAFAIWVLVGIGVGALVRNQVAAVVGVLVFTQFLEPIARTAGAFVDGLDAVTAYLPGAASDALVGSSVFALAGGAAESGLEWWAGGLVLTAYAVVFLVLGYATSWRRDVS</sequence>
<keyword evidence="3" id="KW-1185">Reference proteome</keyword>
<dbReference type="EMBL" id="BAAAPL010000002">
    <property type="protein sequence ID" value="GAA1701170.1"/>
    <property type="molecule type" value="Genomic_DNA"/>
</dbReference>
<dbReference type="RefSeq" id="WP_344071891.1">
    <property type="nucleotide sequence ID" value="NZ_BAAAPL010000002.1"/>
</dbReference>
<name>A0ABN2IA44_9MICO</name>
<organism evidence="2 3">
    <name type="scientific">Microbacterium sediminicola</name>
    <dbReference type="NCBI Taxonomy" id="415210"/>
    <lineage>
        <taxon>Bacteria</taxon>
        <taxon>Bacillati</taxon>
        <taxon>Actinomycetota</taxon>
        <taxon>Actinomycetes</taxon>
        <taxon>Micrococcales</taxon>
        <taxon>Microbacteriaceae</taxon>
        <taxon>Microbacterium</taxon>
    </lineage>
</organism>
<feature type="transmembrane region" description="Helical" evidence="1">
    <location>
        <begin position="182"/>
        <end position="199"/>
    </location>
</feature>
<evidence type="ECO:0000313" key="3">
    <source>
        <dbReference type="Proteomes" id="UP001501690"/>
    </source>
</evidence>
<keyword evidence="1" id="KW-0472">Membrane</keyword>
<accession>A0ABN2IA44</accession>
<feature type="transmembrane region" description="Helical" evidence="1">
    <location>
        <begin position="154"/>
        <end position="175"/>
    </location>
</feature>
<protein>
    <submittedName>
        <fullName evidence="2">ABC transporter permease</fullName>
    </submittedName>
</protein>
<proteinExistence type="predicted"/>